<dbReference type="InterPro" id="IPR051310">
    <property type="entry name" value="MCP_chemotaxis"/>
</dbReference>
<evidence type="ECO:0000259" key="5">
    <source>
        <dbReference type="PROSITE" id="PS50111"/>
    </source>
</evidence>
<feature type="domain" description="HAMP" evidence="6">
    <location>
        <begin position="346"/>
        <end position="399"/>
    </location>
</feature>
<comment type="similarity">
    <text evidence="2">Belongs to the methyl-accepting chemotaxis (MCP) protein family.</text>
</comment>
<dbReference type="Pfam" id="PF00672">
    <property type="entry name" value="HAMP"/>
    <property type="match status" value="1"/>
</dbReference>
<comment type="caution">
    <text evidence="7">The sequence shown here is derived from an EMBL/GenBank/DDBJ whole genome shotgun (WGS) entry which is preliminary data.</text>
</comment>
<dbReference type="CDD" id="cd06225">
    <property type="entry name" value="HAMP"/>
    <property type="match status" value="1"/>
</dbReference>
<keyword evidence="1" id="KW-0145">Chemotaxis</keyword>
<evidence type="ECO:0000313" key="7">
    <source>
        <dbReference type="EMBL" id="KJF70607.1"/>
    </source>
</evidence>
<dbReference type="RefSeq" id="WP_045023610.1">
    <property type="nucleotide sequence ID" value="NZ_CP166108.1"/>
</dbReference>
<keyword evidence="4" id="KW-0175">Coiled coil</keyword>
<feature type="domain" description="Methyl-accepting transducer" evidence="5">
    <location>
        <begin position="485"/>
        <end position="714"/>
    </location>
</feature>
<dbReference type="Pfam" id="PF00015">
    <property type="entry name" value="MCPsignal"/>
    <property type="match status" value="1"/>
</dbReference>
<feature type="coiled-coil region" evidence="4">
    <location>
        <begin position="395"/>
        <end position="429"/>
    </location>
</feature>
<evidence type="ECO:0000256" key="1">
    <source>
        <dbReference type="ARBA" id="ARBA00022500"/>
    </source>
</evidence>
<dbReference type="EMBL" id="JWIT01000030">
    <property type="protein sequence ID" value="KJF70607.1"/>
    <property type="molecule type" value="Genomic_DNA"/>
</dbReference>
<protein>
    <submittedName>
        <fullName evidence="7">Chemotaxis protein</fullName>
    </submittedName>
</protein>
<dbReference type="Gene3D" id="1.10.8.500">
    <property type="entry name" value="HAMP domain in histidine kinase"/>
    <property type="match status" value="1"/>
</dbReference>
<evidence type="ECO:0000256" key="3">
    <source>
        <dbReference type="PROSITE-ProRule" id="PRU00284"/>
    </source>
</evidence>
<dbReference type="SMART" id="SM00283">
    <property type="entry name" value="MA"/>
    <property type="match status" value="1"/>
</dbReference>
<proteinExistence type="inferred from homology"/>
<dbReference type="Proteomes" id="UP000032564">
    <property type="component" value="Unassembled WGS sequence"/>
</dbReference>
<reference evidence="7 8" key="1">
    <citation type="submission" date="2014-12" db="EMBL/GenBank/DDBJ databases">
        <authorList>
            <person name="Kuzmanovic N."/>
            <person name="Pulawska J."/>
            <person name="Obradovic A."/>
        </authorList>
    </citation>
    <scope>NUCLEOTIDE SEQUENCE [LARGE SCALE GENOMIC DNA]</scope>
    <source>
        <strain evidence="7 8">KFB 330</strain>
    </source>
</reference>
<dbReference type="PANTHER" id="PTHR43531:SF11">
    <property type="entry name" value="METHYL-ACCEPTING CHEMOTAXIS PROTEIN 3"/>
    <property type="match status" value="1"/>
</dbReference>
<organism evidence="7 8">
    <name type="scientific">Agrobacterium arsenijevicii</name>
    <dbReference type="NCBI Taxonomy" id="1585697"/>
    <lineage>
        <taxon>Bacteria</taxon>
        <taxon>Pseudomonadati</taxon>
        <taxon>Pseudomonadota</taxon>
        <taxon>Alphaproteobacteria</taxon>
        <taxon>Hyphomicrobiales</taxon>
        <taxon>Rhizobiaceae</taxon>
        <taxon>Rhizobium/Agrobacterium group</taxon>
        <taxon>Agrobacterium</taxon>
    </lineage>
</organism>
<keyword evidence="3" id="KW-0807">Transducer</keyword>
<dbReference type="SUPFAM" id="SSF58104">
    <property type="entry name" value="Methyl-accepting chemotaxis protein (MCP) signaling domain"/>
    <property type="match status" value="1"/>
</dbReference>
<feature type="domain" description="HAMP" evidence="6">
    <location>
        <begin position="428"/>
        <end position="480"/>
    </location>
</feature>
<keyword evidence="8" id="KW-1185">Reference proteome</keyword>
<name>A0ABR5D0L2_9HYPH</name>
<evidence type="ECO:0000256" key="2">
    <source>
        <dbReference type="ARBA" id="ARBA00029447"/>
    </source>
</evidence>
<dbReference type="CDD" id="cd11386">
    <property type="entry name" value="MCP_signal"/>
    <property type="match status" value="1"/>
</dbReference>
<evidence type="ECO:0000259" key="6">
    <source>
        <dbReference type="PROSITE" id="PS50885"/>
    </source>
</evidence>
<accession>A0ABR5D0L2</accession>
<dbReference type="SMART" id="SM00304">
    <property type="entry name" value="HAMP"/>
    <property type="match status" value="2"/>
</dbReference>
<evidence type="ECO:0000256" key="4">
    <source>
        <dbReference type="SAM" id="Coils"/>
    </source>
</evidence>
<dbReference type="SUPFAM" id="SSF158472">
    <property type="entry name" value="HAMP domain-like"/>
    <property type="match status" value="1"/>
</dbReference>
<dbReference type="PANTHER" id="PTHR43531">
    <property type="entry name" value="PROTEIN ICFG"/>
    <property type="match status" value="1"/>
</dbReference>
<evidence type="ECO:0000313" key="8">
    <source>
        <dbReference type="Proteomes" id="UP000032564"/>
    </source>
</evidence>
<dbReference type="InterPro" id="IPR003660">
    <property type="entry name" value="HAMP_dom"/>
</dbReference>
<dbReference type="PROSITE" id="PS50111">
    <property type="entry name" value="CHEMOTAXIS_TRANSDUC_2"/>
    <property type="match status" value="1"/>
</dbReference>
<dbReference type="Gene3D" id="1.10.287.950">
    <property type="entry name" value="Methyl-accepting chemotaxis protein"/>
    <property type="match status" value="1"/>
</dbReference>
<dbReference type="InterPro" id="IPR004089">
    <property type="entry name" value="MCPsignal_dom"/>
</dbReference>
<sequence>MLSIRNVLISAFLLISIVLCAVVTDELLSSYRRYIAYGSVAEHAQLDKTVFQALLNFRSERGDSATALTLEKAQAAGAMESVAQKRLAVDAAMVEVLKISERLQSQSLQPVIDALEQQYRIVLDLRKSVDSNLERELAQRDAKLSDKVLAVGADFLAQLEKTSNATEVEIRTLDNTLMDIVQMRAFAWATRASGGVAAIILNGPIAEGRPMNAEEIRKLQASDVSTNFAWSAVRTLVDHPHTPEALKSAFATADSNYFSGKFADMRAQLVEAMSTGKKPTISIDDWRGSVTPALLTIASVASLAMDDMTERADAAYSDAFESLILYGATLLGAFLATAFGLGVVLWRVTGPVGQLTATMHTLAEGKSDIVVPGVARRDEIGHMARSVEVFRLAAIRNAELEAQAEANRRRNEEERIELQRRAEAEADERLNRATATLATGLRRLASGDMLCEINEQFAPQFEALRDDFNTSVRQLCQTLQRVDQSVSVVSGGATEISEASDNLSRRTEQQAASLEETAAALEEITANVAATSKRSAEARDVVRDARKRAGESGAVVRNAVAAMERIETSSKQIGQIIGVIDEIAFQTNLLALNAGVEAARAGDAGKGFAVVAQEVRELAQRSASAAKEIKGLIQTSAVAVGEGVKLVSDTGEGLASIEEFVQAINVHMDAIAIAAQEQSAGLSEVNTAVNHMDQATQQNAAMVEEMSAAGVGLAEESTGLKRLLTQFELGSQTESLRKIASQMRETARPVHEPDLKRPAAIGRMVTVNSGRAVSAQSWEEF</sequence>
<gene>
    <name evidence="7" type="ORF">RP75_25325</name>
</gene>
<dbReference type="PROSITE" id="PS50885">
    <property type="entry name" value="HAMP"/>
    <property type="match status" value="2"/>
</dbReference>